<keyword evidence="2" id="KW-1185">Reference proteome</keyword>
<sequence>MRLSLAFLLFFLISLINTINSKPHPNGLPMVRRDGNGGDLDDLLTEFRAKGSRMRFGKRSSSSSSPRFSSSSADVDFIEAPIYYIPDRFMWFQ</sequence>
<evidence type="ECO:0000256" key="1">
    <source>
        <dbReference type="SAM" id="SignalP"/>
    </source>
</evidence>
<dbReference type="WBParaSite" id="Minc3s00340g10545">
    <property type="protein sequence ID" value="Minc3s00340g10545"/>
    <property type="gene ID" value="Minc3s00340g10545"/>
</dbReference>
<feature type="signal peptide" evidence="1">
    <location>
        <begin position="1"/>
        <end position="21"/>
    </location>
</feature>
<keyword evidence="1" id="KW-0732">Signal</keyword>
<evidence type="ECO:0000313" key="2">
    <source>
        <dbReference type="Proteomes" id="UP000887563"/>
    </source>
</evidence>
<protein>
    <submittedName>
        <fullName evidence="3">Uncharacterized protein</fullName>
    </submittedName>
</protein>
<accession>A0A914LCI2</accession>
<evidence type="ECO:0000313" key="3">
    <source>
        <dbReference type="WBParaSite" id="Minc3s00340g10545"/>
    </source>
</evidence>
<reference evidence="3" key="1">
    <citation type="submission" date="2022-11" db="UniProtKB">
        <authorList>
            <consortium name="WormBaseParasite"/>
        </authorList>
    </citation>
    <scope>IDENTIFICATION</scope>
</reference>
<proteinExistence type="predicted"/>
<name>A0A914LCI2_MELIC</name>
<dbReference type="Proteomes" id="UP000887563">
    <property type="component" value="Unplaced"/>
</dbReference>
<dbReference type="AlphaFoldDB" id="A0A914LCI2"/>
<organism evidence="2 3">
    <name type="scientific">Meloidogyne incognita</name>
    <name type="common">Southern root-knot nematode worm</name>
    <name type="synonym">Oxyuris incognita</name>
    <dbReference type="NCBI Taxonomy" id="6306"/>
    <lineage>
        <taxon>Eukaryota</taxon>
        <taxon>Metazoa</taxon>
        <taxon>Ecdysozoa</taxon>
        <taxon>Nematoda</taxon>
        <taxon>Chromadorea</taxon>
        <taxon>Rhabditida</taxon>
        <taxon>Tylenchina</taxon>
        <taxon>Tylenchomorpha</taxon>
        <taxon>Tylenchoidea</taxon>
        <taxon>Meloidogynidae</taxon>
        <taxon>Meloidogyninae</taxon>
        <taxon>Meloidogyne</taxon>
        <taxon>Meloidogyne incognita group</taxon>
    </lineage>
</organism>
<feature type="chain" id="PRO_5037502180" evidence="1">
    <location>
        <begin position="22"/>
        <end position="93"/>
    </location>
</feature>